<reference evidence="2 3" key="1">
    <citation type="journal article" date="2015" name="Fungal Genet. Biol.">
        <title>Evolution of novel wood decay mechanisms in Agaricales revealed by the genome sequences of Fistulina hepatica and Cylindrobasidium torrendii.</title>
        <authorList>
            <person name="Floudas D."/>
            <person name="Held B.W."/>
            <person name="Riley R."/>
            <person name="Nagy L.G."/>
            <person name="Koehler G."/>
            <person name="Ransdell A.S."/>
            <person name="Younus H."/>
            <person name="Chow J."/>
            <person name="Chiniquy J."/>
            <person name="Lipzen A."/>
            <person name="Tritt A."/>
            <person name="Sun H."/>
            <person name="Haridas S."/>
            <person name="LaButti K."/>
            <person name="Ohm R.A."/>
            <person name="Kues U."/>
            <person name="Blanchette R.A."/>
            <person name="Grigoriev I.V."/>
            <person name="Minto R.E."/>
            <person name="Hibbett D.S."/>
        </authorList>
    </citation>
    <scope>NUCLEOTIDE SEQUENCE [LARGE SCALE GENOMIC DNA]</scope>
    <source>
        <strain evidence="2 3">FP15055 ss-10</strain>
    </source>
</reference>
<protein>
    <recommendedName>
        <fullName evidence="1">HNH nuclease domain-containing protein</fullName>
    </recommendedName>
</protein>
<dbReference type="EMBL" id="KN880882">
    <property type="protein sequence ID" value="KIY61731.1"/>
    <property type="molecule type" value="Genomic_DNA"/>
</dbReference>
<feature type="non-terminal residue" evidence="2">
    <location>
        <position position="1"/>
    </location>
</feature>
<dbReference type="Pfam" id="PF13391">
    <property type="entry name" value="HNH_2"/>
    <property type="match status" value="1"/>
</dbReference>
<evidence type="ECO:0000313" key="3">
    <source>
        <dbReference type="Proteomes" id="UP000054007"/>
    </source>
</evidence>
<sequence>PSERPSRPSFDRIEDHILEQLQSPSNSYSTSRKKVLARDGYKCKVTGICHRRSVETVAELAQLVEESGCGSGAVQACHIVNEAIMQGVDRDSPEAKKRAAAGFLRILDTFGLSEVKDDFLKENGIHSLKNLISLSNAIHPEFDDLCLWFEPTDTEHTYTVCTSVKSLPQGLAHWNSRVTFSVYPKKFKSFEDMDMPLPDPRMLTLHGICARVAHMSGAAEYFDSFDRDHEILKEVAMLAGDGSSSVEALQSVLTRYAGVVEH</sequence>
<name>A0A0D7AWT0_9AGAR</name>
<proteinExistence type="predicted"/>
<accession>A0A0D7AWT0</accession>
<gene>
    <name evidence="2" type="ORF">CYLTODRAFT_362455</name>
</gene>
<dbReference type="InterPro" id="IPR003615">
    <property type="entry name" value="HNH_nuc"/>
</dbReference>
<organism evidence="2 3">
    <name type="scientific">Cylindrobasidium torrendii FP15055 ss-10</name>
    <dbReference type="NCBI Taxonomy" id="1314674"/>
    <lineage>
        <taxon>Eukaryota</taxon>
        <taxon>Fungi</taxon>
        <taxon>Dikarya</taxon>
        <taxon>Basidiomycota</taxon>
        <taxon>Agaricomycotina</taxon>
        <taxon>Agaricomycetes</taxon>
        <taxon>Agaricomycetidae</taxon>
        <taxon>Agaricales</taxon>
        <taxon>Marasmiineae</taxon>
        <taxon>Physalacriaceae</taxon>
        <taxon>Cylindrobasidium</taxon>
    </lineage>
</organism>
<dbReference type="STRING" id="1314674.A0A0D7AWT0"/>
<dbReference type="AlphaFoldDB" id="A0A0D7AWT0"/>
<evidence type="ECO:0000259" key="1">
    <source>
        <dbReference type="Pfam" id="PF13391"/>
    </source>
</evidence>
<evidence type="ECO:0000313" key="2">
    <source>
        <dbReference type="EMBL" id="KIY61731.1"/>
    </source>
</evidence>
<feature type="domain" description="HNH nuclease" evidence="1">
    <location>
        <begin position="43"/>
        <end position="144"/>
    </location>
</feature>
<dbReference type="OrthoDB" id="2104739at2759"/>
<keyword evidence="3" id="KW-1185">Reference proteome</keyword>
<dbReference type="Proteomes" id="UP000054007">
    <property type="component" value="Unassembled WGS sequence"/>
</dbReference>